<reference evidence="6" key="1">
    <citation type="journal article" date="2019" name="Int. J. Syst. Evol. Microbiol.">
        <title>The Global Catalogue of Microorganisms (GCM) 10K type strain sequencing project: providing services to taxonomists for standard genome sequencing and annotation.</title>
        <authorList>
            <consortium name="The Broad Institute Genomics Platform"/>
            <consortium name="The Broad Institute Genome Sequencing Center for Infectious Disease"/>
            <person name="Wu L."/>
            <person name="Ma J."/>
        </authorList>
    </citation>
    <scope>NUCLEOTIDE SEQUENCE [LARGE SCALE GENOMIC DNA]</scope>
    <source>
        <strain evidence="6">CCUG 56608</strain>
    </source>
</reference>
<sequence length="281" mass="32029">MNQLVALKDIKKTYGKKNVLRDVSLHVKEKQIIALLGGNGSGKSTFLRIAAGIERPDAGQVIYVDKNIRIGYVPERFPKYLRFTPEEYLHYIGKINGIPEAVLKQRMASLLHRFQLHTWRDRRINTLSKGNIQKVGIMQAILQQPDVLILDEPLSGLDFPAQQEFVSILSELKEQGTTTLLTYHEASSFENVVDHTYYIKDGHLQEEQASEKEVIKQIEVKGINVTDVQEWKEILDIVQREDNLLLSVRSENSNQILTKILALQGSVESVGNIDLKRDEEQ</sequence>
<dbReference type="SUPFAM" id="SSF52540">
    <property type="entry name" value="P-loop containing nucleoside triphosphate hydrolases"/>
    <property type="match status" value="1"/>
</dbReference>
<dbReference type="Proteomes" id="UP001597041">
    <property type="component" value="Unassembled WGS sequence"/>
</dbReference>
<gene>
    <name evidence="5" type="ORF">ACFQ19_10450</name>
</gene>
<dbReference type="RefSeq" id="WP_379592023.1">
    <property type="nucleotide sequence ID" value="NZ_JBHTKK010000011.1"/>
</dbReference>
<dbReference type="Pfam" id="PF00005">
    <property type="entry name" value="ABC_tran"/>
    <property type="match status" value="1"/>
</dbReference>
<keyword evidence="6" id="KW-1185">Reference proteome</keyword>
<evidence type="ECO:0000313" key="5">
    <source>
        <dbReference type="EMBL" id="MFD1066442.1"/>
    </source>
</evidence>
<dbReference type="PROSITE" id="PS50893">
    <property type="entry name" value="ABC_TRANSPORTER_2"/>
    <property type="match status" value="1"/>
</dbReference>
<feature type="domain" description="ABC transporter" evidence="4">
    <location>
        <begin position="5"/>
        <end position="226"/>
    </location>
</feature>
<dbReference type="PANTHER" id="PTHR42939:SF1">
    <property type="entry name" value="ABC TRANSPORTER ATP-BINDING PROTEIN ALBC-RELATED"/>
    <property type="match status" value="1"/>
</dbReference>
<keyword evidence="3 5" id="KW-0067">ATP-binding</keyword>
<keyword evidence="1" id="KW-0813">Transport</keyword>
<dbReference type="SMART" id="SM00382">
    <property type="entry name" value="AAA"/>
    <property type="match status" value="1"/>
</dbReference>
<dbReference type="InterPro" id="IPR003593">
    <property type="entry name" value="AAA+_ATPase"/>
</dbReference>
<keyword evidence="2" id="KW-0547">Nucleotide-binding</keyword>
<organism evidence="5 6">
    <name type="scientific">Oceanobacillus locisalsi</name>
    <dbReference type="NCBI Taxonomy" id="546107"/>
    <lineage>
        <taxon>Bacteria</taxon>
        <taxon>Bacillati</taxon>
        <taxon>Bacillota</taxon>
        <taxon>Bacilli</taxon>
        <taxon>Bacillales</taxon>
        <taxon>Bacillaceae</taxon>
        <taxon>Oceanobacillus</taxon>
    </lineage>
</organism>
<accession>A0ABW3NFK1</accession>
<comment type="caution">
    <text evidence="5">The sequence shown here is derived from an EMBL/GenBank/DDBJ whole genome shotgun (WGS) entry which is preliminary data.</text>
</comment>
<dbReference type="EMBL" id="JBHTKK010000011">
    <property type="protein sequence ID" value="MFD1066442.1"/>
    <property type="molecule type" value="Genomic_DNA"/>
</dbReference>
<dbReference type="CDD" id="cd03230">
    <property type="entry name" value="ABC_DR_subfamily_A"/>
    <property type="match status" value="1"/>
</dbReference>
<evidence type="ECO:0000256" key="1">
    <source>
        <dbReference type="ARBA" id="ARBA00022448"/>
    </source>
</evidence>
<dbReference type="Gene3D" id="3.40.50.300">
    <property type="entry name" value="P-loop containing nucleotide triphosphate hydrolases"/>
    <property type="match status" value="1"/>
</dbReference>
<evidence type="ECO:0000256" key="3">
    <source>
        <dbReference type="ARBA" id="ARBA00022840"/>
    </source>
</evidence>
<dbReference type="PANTHER" id="PTHR42939">
    <property type="entry name" value="ABC TRANSPORTER ATP-BINDING PROTEIN ALBC-RELATED"/>
    <property type="match status" value="1"/>
</dbReference>
<dbReference type="InterPro" id="IPR027417">
    <property type="entry name" value="P-loop_NTPase"/>
</dbReference>
<evidence type="ECO:0000313" key="6">
    <source>
        <dbReference type="Proteomes" id="UP001597041"/>
    </source>
</evidence>
<dbReference type="InterPro" id="IPR051782">
    <property type="entry name" value="ABC_Transporter_VariousFunc"/>
</dbReference>
<protein>
    <submittedName>
        <fullName evidence="5">ABC transporter ATP-binding protein</fullName>
    </submittedName>
</protein>
<proteinExistence type="predicted"/>
<dbReference type="GO" id="GO:0005524">
    <property type="term" value="F:ATP binding"/>
    <property type="evidence" value="ECO:0007669"/>
    <property type="project" value="UniProtKB-KW"/>
</dbReference>
<evidence type="ECO:0000259" key="4">
    <source>
        <dbReference type="PROSITE" id="PS50893"/>
    </source>
</evidence>
<name>A0ABW3NFK1_9BACI</name>
<dbReference type="InterPro" id="IPR003439">
    <property type="entry name" value="ABC_transporter-like_ATP-bd"/>
</dbReference>
<evidence type="ECO:0000256" key="2">
    <source>
        <dbReference type="ARBA" id="ARBA00022741"/>
    </source>
</evidence>